<feature type="domain" description="DNA-repair protein Xrcc1 N-terminal" evidence="2">
    <location>
        <begin position="1"/>
        <end position="135"/>
    </location>
</feature>
<dbReference type="GO" id="GO:0006284">
    <property type="term" value="P:base-excision repair"/>
    <property type="evidence" value="ECO:0007669"/>
    <property type="project" value="TreeGrafter"/>
</dbReference>
<dbReference type="FunFam" id="2.60.120.260:FF:000025">
    <property type="entry name" value="DNA repair protein XRCC1 isoform X1"/>
    <property type="match status" value="1"/>
</dbReference>
<feature type="non-terminal residue" evidence="3">
    <location>
        <position position="136"/>
    </location>
</feature>
<protein>
    <submittedName>
        <fullName evidence="3">XRCC1 protein</fullName>
    </submittedName>
</protein>
<feature type="non-terminal residue" evidence="3">
    <location>
        <position position="1"/>
    </location>
</feature>
<keyword evidence="4" id="KW-1185">Reference proteome</keyword>
<comment type="caution">
    <text evidence="3">The sequence shown here is derived from an EMBL/GenBank/DDBJ whole genome shotgun (WGS) entry which is preliminary data.</text>
</comment>
<gene>
    <name evidence="3" type="primary">Xrcc1</name>
    <name evidence="3" type="ORF">BUCABY_R15840</name>
</gene>
<reference evidence="3 4" key="1">
    <citation type="submission" date="2019-09" db="EMBL/GenBank/DDBJ databases">
        <title>Bird 10,000 Genomes (B10K) Project - Family phase.</title>
        <authorList>
            <person name="Zhang G."/>
        </authorList>
    </citation>
    <scope>NUCLEOTIDE SEQUENCE [LARGE SCALE GENOMIC DNA]</scope>
    <source>
        <strain evidence="3">B10K-DU-012-80</strain>
    </source>
</reference>
<sequence length="136" mass="14441">MPEIPLTRVVSVTSADPRHPAENLLQPDGGGRWRSAAAGEKQISVVLELPGDRPIHSLHIGNDGSAFVEVLVGTGAGGDFQVLLPTAAFMSPSESRAGEGAGLRRVRMFGPETLVKGVVGRGWDRLRLVCSQPYCQ</sequence>
<accession>A0A7K4YFT0</accession>
<dbReference type="SUPFAM" id="SSF49785">
    <property type="entry name" value="Galactose-binding domain-like"/>
    <property type="match status" value="1"/>
</dbReference>
<evidence type="ECO:0000256" key="1">
    <source>
        <dbReference type="SAM" id="MobiDB-lite"/>
    </source>
</evidence>
<dbReference type="InterPro" id="IPR008979">
    <property type="entry name" value="Galactose-bd-like_sf"/>
</dbReference>
<dbReference type="Pfam" id="PF01834">
    <property type="entry name" value="XRCC1_N"/>
    <property type="match status" value="1"/>
</dbReference>
<name>A0A7K4YFT0_BUCAB</name>
<evidence type="ECO:0000313" key="3">
    <source>
        <dbReference type="EMBL" id="NWR57915.1"/>
    </source>
</evidence>
<organism evidence="3 4">
    <name type="scientific">Bucorvus abyssinicus</name>
    <name type="common">Northern ground-hornbill</name>
    <name type="synonym">Abyssinian ground-hornbill</name>
    <dbReference type="NCBI Taxonomy" id="153643"/>
    <lineage>
        <taxon>Eukaryota</taxon>
        <taxon>Metazoa</taxon>
        <taxon>Chordata</taxon>
        <taxon>Craniata</taxon>
        <taxon>Vertebrata</taxon>
        <taxon>Euteleostomi</taxon>
        <taxon>Archelosauria</taxon>
        <taxon>Archosauria</taxon>
        <taxon>Dinosauria</taxon>
        <taxon>Saurischia</taxon>
        <taxon>Theropoda</taxon>
        <taxon>Coelurosauria</taxon>
        <taxon>Aves</taxon>
        <taxon>Neognathae</taxon>
        <taxon>Neoaves</taxon>
        <taxon>Telluraves</taxon>
        <taxon>Coraciimorphae</taxon>
        <taxon>Bucerotiformes</taxon>
        <taxon>Bucorvidae</taxon>
        <taxon>Bucorvus</taxon>
    </lineage>
</organism>
<dbReference type="GO" id="GO:0003684">
    <property type="term" value="F:damaged DNA binding"/>
    <property type="evidence" value="ECO:0007669"/>
    <property type="project" value="InterPro"/>
</dbReference>
<dbReference type="PANTHER" id="PTHR11370">
    <property type="entry name" value="DNA-REPAIR PROTEIN XRCC1"/>
    <property type="match status" value="1"/>
</dbReference>
<dbReference type="Gene3D" id="2.60.120.260">
    <property type="entry name" value="Galactose-binding domain-like"/>
    <property type="match status" value="1"/>
</dbReference>
<dbReference type="EMBL" id="VYZL01001651">
    <property type="protein sequence ID" value="NWR57915.1"/>
    <property type="molecule type" value="Genomic_DNA"/>
</dbReference>
<dbReference type="InterPro" id="IPR002706">
    <property type="entry name" value="Xrcc1_N"/>
</dbReference>
<evidence type="ECO:0000313" key="4">
    <source>
        <dbReference type="Proteomes" id="UP000551127"/>
    </source>
</evidence>
<dbReference type="PANTHER" id="PTHR11370:SF5">
    <property type="entry name" value="DNA REPAIR PROTEIN XRCC1"/>
    <property type="match status" value="1"/>
</dbReference>
<dbReference type="GO" id="GO:0000012">
    <property type="term" value="P:single strand break repair"/>
    <property type="evidence" value="ECO:0007669"/>
    <property type="project" value="InterPro"/>
</dbReference>
<feature type="region of interest" description="Disordered" evidence="1">
    <location>
        <begin position="11"/>
        <end position="30"/>
    </location>
</feature>
<dbReference type="Proteomes" id="UP000551127">
    <property type="component" value="Unassembled WGS sequence"/>
</dbReference>
<dbReference type="GO" id="GO:0005634">
    <property type="term" value="C:nucleus"/>
    <property type="evidence" value="ECO:0007669"/>
    <property type="project" value="InterPro"/>
</dbReference>
<proteinExistence type="predicted"/>
<dbReference type="AlphaFoldDB" id="A0A7K4YFT0"/>
<dbReference type="OrthoDB" id="25840at2759"/>
<evidence type="ECO:0000259" key="2">
    <source>
        <dbReference type="Pfam" id="PF01834"/>
    </source>
</evidence>